<reference evidence="2 3" key="1">
    <citation type="journal article" date="2016" name="Nat. Commun.">
        <title>Thousands of microbial genomes shed light on interconnected biogeochemical processes in an aquifer system.</title>
        <authorList>
            <person name="Anantharaman K."/>
            <person name="Brown C.T."/>
            <person name="Hug L.A."/>
            <person name="Sharon I."/>
            <person name="Castelle C.J."/>
            <person name="Probst A.J."/>
            <person name="Thomas B.C."/>
            <person name="Singh A."/>
            <person name="Wilkins M.J."/>
            <person name="Karaoz U."/>
            <person name="Brodie E.L."/>
            <person name="Williams K.H."/>
            <person name="Hubbard S.S."/>
            <person name="Banfield J.F."/>
        </authorList>
    </citation>
    <scope>NUCLEOTIDE SEQUENCE [LARGE SCALE GENOMIC DNA]</scope>
</reference>
<name>A0A1F6A3T0_9BACT</name>
<dbReference type="STRING" id="1798383.A3D78_06190"/>
<feature type="transmembrane region" description="Helical" evidence="1">
    <location>
        <begin position="6"/>
        <end position="27"/>
    </location>
</feature>
<sequence length="232" mass="27088">MEQNILLFTILGLTFVTALSQLFLLILNSLKKNERSKPSDLFSPYYEKSETVLHDAQIKANKILTNAELKGIEFIAKQKLAMDKLITELDVQIKSLEEKLIVELKASMDKTEKSYQDYLSVLEENLKHQEMQNQRFFQEKTQKMIDNSQQIMSAFILDINAKVKRQIDEEFALVKNELDLYKKHRMEVINKNIIDILEKTLEQTLVKKLSLSEHSEIIFQALEQAKQEHNLS</sequence>
<evidence type="ECO:0000256" key="1">
    <source>
        <dbReference type="SAM" id="Phobius"/>
    </source>
</evidence>
<accession>A0A1F6A3T0</accession>
<dbReference type="EMBL" id="MFJM01000001">
    <property type="protein sequence ID" value="OGG19331.1"/>
    <property type="molecule type" value="Genomic_DNA"/>
</dbReference>
<proteinExistence type="predicted"/>
<dbReference type="AlphaFoldDB" id="A0A1F6A3T0"/>
<protein>
    <submittedName>
        <fullName evidence="2">Uncharacterized protein</fullName>
    </submittedName>
</protein>
<keyword evidence="1" id="KW-0812">Transmembrane</keyword>
<comment type="caution">
    <text evidence="2">The sequence shown here is derived from an EMBL/GenBank/DDBJ whole genome shotgun (WGS) entry which is preliminary data.</text>
</comment>
<keyword evidence="1" id="KW-1133">Transmembrane helix</keyword>
<keyword evidence="1" id="KW-0472">Membrane</keyword>
<organism evidence="2 3">
    <name type="scientific">Candidatus Gottesmanbacteria bacterium RIFCSPHIGHO2_02_FULL_39_14</name>
    <dbReference type="NCBI Taxonomy" id="1798383"/>
    <lineage>
        <taxon>Bacteria</taxon>
        <taxon>Candidatus Gottesmaniibacteriota</taxon>
    </lineage>
</organism>
<gene>
    <name evidence="2" type="ORF">A3D78_06190</name>
</gene>
<dbReference type="Proteomes" id="UP000176253">
    <property type="component" value="Unassembled WGS sequence"/>
</dbReference>
<evidence type="ECO:0000313" key="3">
    <source>
        <dbReference type="Proteomes" id="UP000176253"/>
    </source>
</evidence>
<evidence type="ECO:0000313" key="2">
    <source>
        <dbReference type="EMBL" id="OGG19331.1"/>
    </source>
</evidence>